<evidence type="ECO:0000313" key="2">
    <source>
        <dbReference type="Proteomes" id="UP000218238"/>
    </source>
</evidence>
<accession>A0A2A2TJT4</accession>
<dbReference type="EMBL" id="NTFS01000095">
    <property type="protein sequence ID" value="PAX55876.1"/>
    <property type="molecule type" value="Genomic_DNA"/>
</dbReference>
<reference evidence="1 2" key="1">
    <citation type="submission" date="2017-08" db="EMBL/GenBank/DDBJ databases">
        <title>Draft genome sequence of filamentous cyanobacterium Calothrix elsteri CCALA 953.</title>
        <authorList>
            <person name="Gagunashvili A.N."/>
            <person name="Elster J."/>
            <person name="Andresson O.S."/>
        </authorList>
    </citation>
    <scope>NUCLEOTIDE SEQUENCE [LARGE SCALE GENOMIC DNA]</scope>
    <source>
        <strain evidence="1 2">CCALA 953</strain>
    </source>
</reference>
<evidence type="ECO:0000313" key="1">
    <source>
        <dbReference type="EMBL" id="PAX55876.1"/>
    </source>
</evidence>
<dbReference type="Proteomes" id="UP000218238">
    <property type="component" value="Unassembled WGS sequence"/>
</dbReference>
<comment type="caution">
    <text evidence="1">The sequence shown here is derived from an EMBL/GenBank/DDBJ whole genome shotgun (WGS) entry which is preliminary data.</text>
</comment>
<dbReference type="NCBIfam" id="NF037966">
    <property type="entry name" value="HetP_family"/>
    <property type="match status" value="1"/>
</dbReference>
<keyword evidence="2" id="KW-1185">Reference proteome</keyword>
<sequence>MTYKFPSSNHNLDRVMRPEQFNKVVEAITARRYSWACVLILGFAGYNPLHYIPYRTYIRLVKESRQLEAANESQASQIEMEEELSENNYEHTNLSQSFKIDDLGYLETLNHKQASPQGGSFQHWLNNNARKYLPVRLQSLLRDR</sequence>
<dbReference type="OrthoDB" id="532598at2"/>
<dbReference type="AlphaFoldDB" id="A0A2A2TJT4"/>
<protein>
    <submittedName>
        <fullName evidence="1">Heterocyst differentiation protein</fullName>
    </submittedName>
</protein>
<organism evidence="1 2">
    <name type="scientific">Brunnivagina elsteri CCALA 953</name>
    <dbReference type="NCBI Taxonomy" id="987040"/>
    <lineage>
        <taxon>Bacteria</taxon>
        <taxon>Bacillati</taxon>
        <taxon>Cyanobacteriota</taxon>
        <taxon>Cyanophyceae</taxon>
        <taxon>Nostocales</taxon>
        <taxon>Calotrichaceae</taxon>
        <taxon>Brunnivagina</taxon>
    </lineage>
</organism>
<dbReference type="RefSeq" id="WP_095721721.1">
    <property type="nucleotide sequence ID" value="NZ_NTFS01000095.1"/>
</dbReference>
<proteinExistence type="predicted"/>
<dbReference type="InterPro" id="IPR049598">
    <property type="entry name" value="HetP-like"/>
</dbReference>
<name>A0A2A2TJT4_9CYAN</name>
<gene>
    <name evidence="1" type="ORF">CK510_10875</name>
</gene>